<gene>
    <name evidence="4" type="ORF">ACX27_00270</name>
</gene>
<feature type="domain" description="SLH" evidence="3">
    <location>
        <begin position="216"/>
        <end position="275"/>
    </location>
</feature>
<feature type="compositionally biased region" description="Polar residues" evidence="1">
    <location>
        <begin position="351"/>
        <end position="370"/>
    </location>
</feature>
<dbReference type="KEGG" id="npz:ACX27_00270"/>
<feature type="transmembrane region" description="Helical" evidence="2">
    <location>
        <begin position="22"/>
        <end position="40"/>
    </location>
</feature>
<feature type="domain" description="SLH" evidence="3">
    <location>
        <begin position="277"/>
        <end position="341"/>
    </location>
</feature>
<keyword evidence="2" id="KW-0812">Transmembrane</keyword>
<keyword evidence="2" id="KW-0472">Membrane</keyword>
<evidence type="ECO:0000259" key="3">
    <source>
        <dbReference type="PROSITE" id="PS51272"/>
    </source>
</evidence>
<dbReference type="EMBL" id="CP012036">
    <property type="protein sequence ID" value="ALF51630.1"/>
    <property type="molecule type" value="Genomic_DNA"/>
</dbReference>
<dbReference type="AlphaFoldDB" id="A0A0M5MGG9"/>
<dbReference type="OrthoDB" id="9759810at2"/>
<dbReference type="PROSITE" id="PS51272">
    <property type="entry name" value="SLH"/>
    <property type="match status" value="3"/>
</dbReference>
<accession>A0A0M5MGG9</accession>
<dbReference type="InterPro" id="IPR051465">
    <property type="entry name" value="Cell_Envelope_Struct_Comp"/>
</dbReference>
<dbReference type="RefSeq" id="WP_062286990.1">
    <property type="nucleotide sequence ID" value="NZ_CP012036.1"/>
</dbReference>
<keyword evidence="2" id="KW-1133">Transmembrane helix</keyword>
<feature type="domain" description="SLH" evidence="3">
    <location>
        <begin position="152"/>
        <end position="215"/>
    </location>
</feature>
<reference evidence="5" key="1">
    <citation type="submission" date="2015-07" db="EMBL/GenBank/DDBJ databases">
        <title>Genome Of Nitrogen-Fixing Cyanobacterium Nostoc piscinale CENA21 From Solimoes/Amazon River Floodplain Sediments And Comparative Genomics To Uncover Biosynthetic Natural Products Potential.</title>
        <authorList>
            <person name="Leao T.F."/>
            <person name="Leao P.N."/>
            <person name="Guimaraes P.I."/>
            <person name="de Melo A.G.C."/>
            <person name="Ramos R.T.J."/>
            <person name="Silva A."/>
            <person name="Fiore M.F."/>
            <person name="Schneider M.P.C."/>
        </authorList>
    </citation>
    <scope>NUCLEOTIDE SEQUENCE [LARGE SCALE GENOMIC DNA]</scope>
    <source>
        <strain evidence="5">CENA21</strain>
    </source>
</reference>
<dbReference type="STRING" id="224013.ACX27_00270"/>
<dbReference type="PANTHER" id="PTHR43308:SF5">
    <property type="entry name" value="S-LAYER PROTEIN _ PEPTIDOGLYCAN ENDO-BETA-N-ACETYLGLUCOSAMINIDASE"/>
    <property type="match status" value="1"/>
</dbReference>
<dbReference type="Proteomes" id="UP000062645">
    <property type="component" value="Chromosome"/>
</dbReference>
<reference evidence="4 5" key="2">
    <citation type="journal article" date="2016" name="Genome Announc.">
        <title>Draft Genome Sequence of the N2-Fixing Cyanobacterium Nostoc piscinale CENA21, Isolated from the Brazilian Amazon Floodplain.</title>
        <authorList>
            <person name="Leao T."/>
            <person name="Guimaraes P.I."/>
            <person name="de Melo A.G."/>
            <person name="Ramos R.T."/>
            <person name="Leao P.N."/>
            <person name="Silva A."/>
            <person name="Fiore M.F."/>
            <person name="Schneider M.P."/>
        </authorList>
    </citation>
    <scope>NUCLEOTIDE SEQUENCE [LARGE SCALE GENOMIC DNA]</scope>
    <source>
        <strain evidence="4 5">CENA21</strain>
    </source>
</reference>
<feature type="region of interest" description="Disordered" evidence="1">
    <location>
        <begin position="56"/>
        <end position="107"/>
    </location>
</feature>
<evidence type="ECO:0000313" key="5">
    <source>
        <dbReference type="Proteomes" id="UP000062645"/>
    </source>
</evidence>
<organism evidence="4 5">
    <name type="scientific">Nostoc piscinale CENA21</name>
    <dbReference type="NCBI Taxonomy" id="224013"/>
    <lineage>
        <taxon>Bacteria</taxon>
        <taxon>Bacillati</taxon>
        <taxon>Cyanobacteriota</taxon>
        <taxon>Cyanophyceae</taxon>
        <taxon>Nostocales</taxon>
        <taxon>Nostocaceae</taxon>
        <taxon>Nostoc</taxon>
    </lineage>
</organism>
<proteinExistence type="predicted"/>
<protein>
    <submittedName>
        <fullName evidence="4">S-layer protein</fullName>
    </submittedName>
</protein>
<dbReference type="InterPro" id="IPR001119">
    <property type="entry name" value="SLH_dom"/>
</dbReference>
<evidence type="ECO:0000256" key="1">
    <source>
        <dbReference type="SAM" id="MobiDB-lite"/>
    </source>
</evidence>
<feature type="compositionally biased region" description="Pro residues" evidence="1">
    <location>
        <begin position="88"/>
        <end position="99"/>
    </location>
</feature>
<feature type="region of interest" description="Disordered" evidence="1">
    <location>
        <begin position="343"/>
        <end position="370"/>
    </location>
</feature>
<evidence type="ECO:0000256" key="2">
    <source>
        <dbReference type="SAM" id="Phobius"/>
    </source>
</evidence>
<dbReference type="PATRIC" id="fig|224013.5.peg.60"/>
<dbReference type="Pfam" id="PF00395">
    <property type="entry name" value="SLH"/>
    <property type="match status" value="3"/>
</dbReference>
<sequence>MTNLPPSDPKSSEKTALGFDEFIAILVAFGAIGGILLWSFSRRDAGWNFNIVLSPTPNSTIQTQPTPTVTAPTSQVQPTTNPQLEAAPVPPTEIVPEPSPNSSQILPPVQVLPLNSAPQIVPSSTSKNPESSIPSSPLPLVTPAEQKSIIPPPIAFNDVPRNFWATRFINALSARGIIKGFPDYTFRPNQPVNRAEFAAILQKAFDTELSKNSVPFKDVSGKYWATPAIDRAVGTGFLKGFPDKTFKPNQKITRVQVLVALVSGLNLKQPAKPAQMLSIYQDAKNIPKYAVTKVATATANGLVITDANPQLLSPNQAATRAEVAAMVHQALVKLGRLDKISSENIVHRQSRPQASPEQSSLSENKLANEP</sequence>
<keyword evidence="5" id="KW-1185">Reference proteome</keyword>
<name>A0A0M5MGG9_9NOSO</name>
<feature type="compositionally biased region" description="Low complexity" evidence="1">
    <location>
        <begin position="59"/>
        <end position="80"/>
    </location>
</feature>
<evidence type="ECO:0000313" key="4">
    <source>
        <dbReference type="EMBL" id="ALF51630.1"/>
    </source>
</evidence>
<dbReference type="PANTHER" id="PTHR43308">
    <property type="entry name" value="OUTER MEMBRANE PROTEIN ALPHA-RELATED"/>
    <property type="match status" value="1"/>
</dbReference>